<reference evidence="1" key="1">
    <citation type="submission" date="2020-10" db="EMBL/GenBank/DDBJ databases">
        <authorList>
            <person name="Kikuchi T."/>
        </authorList>
    </citation>
    <scope>NUCLEOTIDE SEQUENCE</scope>
    <source>
        <strain evidence="1">NKZ352</strain>
    </source>
</reference>
<dbReference type="EMBL" id="CAJGYM010000074">
    <property type="protein sequence ID" value="CAD6196525.1"/>
    <property type="molecule type" value="Genomic_DNA"/>
</dbReference>
<sequence>MPCCPQPRLCCLQLPPICLPPPPPLSCCTISFKVPTIPICMRSCPVCPCRRRVHRSHRLKRSALGGFCTQCSQSGEPWRAHRQKRHAPRAGSCSSPAPVFPPQTGCNQCGASHLRSTRVKRMGCLPCLGRKKREVDAAHEKHTRVKRMGCLPCLGRKKRSVPNNGNCQKCSNMGQLFQRYKRSLGCSPCNGRKKRQVPTTQSCACQSARQKRQAQVQPKIVRKVRLERSCDASCCDYSSCPDERLAAFSIFM</sequence>
<dbReference type="AlphaFoldDB" id="A0A8S1HU08"/>
<accession>A0A8S1HU08</accession>
<evidence type="ECO:0000313" key="2">
    <source>
        <dbReference type="Proteomes" id="UP000835052"/>
    </source>
</evidence>
<dbReference type="Proteomes" id="UP000835052">
    <property type="component" value="Unassembled WGS sequence"/>
</dbReference>
<organism evidence="1 2">
    <name type="scientific">Caenorhabditis auriculariae</name>
    <dbReference type="NCBI Taxonomy" id="2777116"/>
    <lineage>
        <taxon>Eukaryota</taxon>
        <taxon>Metazoa</taxon>
        <taxon>Ecdysozoa</taxon>
        <taxon>Nematoda</taxon>
        <taxon>Chromadorea</taxon>
        <taxon>Rhabditida</taxon>
        <taxon>Rhabditina</taxon>
        <taxon>Rhabditomorpha</taxon>
        <taxon>Rhabditoidea</taxon>
        <taxon>Rhabditidae</taxon>
        <taxon>Peloderinae</taxon>
        <taxon>Caenorhabditis</taxon>
    </lineage>
</organism>
<gene>
    <name evidence="1" type="ORF">CAUJ_LOCUS12439</name>
</gene>
<evidence type="ECO:0000313" key="1">
    <source>
        <dbReference type="EMBL" id="CAD6196525.1"/>
    </source>
</evidence>
<keyword evidence="2" id="KW-1185">Reference proteome</keyword>
<proteinExistence type="predicted"/>
<dbReference type="OrthoDB" id="5853700at2759"/>
<name>A0A8S1HU08_9PELO</name>
<protein>
    <submittedName>
        <fullName evidence="1">Uncharacterized protein</fullName>
    </submittedName>
</protein>
<comment type="caution">
    <text evidence="1">The sequence shown here is derived from an EMBL/GenBank/DDBJ whole genome shotgun (WGS) entry which is preliminary data.</text>
</comment>